<evidence type="ECO:0000313" key="1">
    <source>
        <dbReference type="EMBL" id="TVY55112.1"/>
    </source>
</evidence>
<dbReference type="Proteomes" id="UP000481288">
    <property type="component" value="Unassembled WGS sequence"/>
</dbReference>
<dbReference type="SUPFAM" id="SSF51735">
    <property type="entry name" value="NAD(P)-binding Rossmann-fold domains"/>
    <property type="match status" value="1"/>
</dbReference>
<dbReference type="OrthoDB" id="191139at2759"/>
<sequence>MENTAPLGGYNLEEIQAGGSKDPLINYATSKAANWMLAVEAGELWGGDGILSVCQNPGNLKTHIYDSQPKLMMFFVNFLLHPPKMGAYTELFAGLSGDITEKEQGCYIIPWGRIQSLNPRKDIYEAMKEGKGKELWDWCEAQIKIHE</sequence>
<dbReference type="Gene3D" id="3.40.50.720">
    <property type="entry name" value="NAD(P)-binding Rossmann-like Domain"/>
    <property type="match status" value="1"/>
</dbReference>
<proteinExistence type="predicted"/>
<protein>
    <submittedName>
        <fullName evidence="1">Uncharacterized protein</fullName>
    </submittedName>
</protein>
<accession>A0A7D8UZJ0</accession>
<evidence type="ECO:0000313" key="2">
    <source>
        <dbReference type="Proteomes" id="UP000481288"/>
    </source>
</evidence>
<dbReference type="InterPro" id="IPR036291">
    <property type="entry name" value="NAD(P)-bd_dom_sf"/>
</dbReference>
<name>A0A7D8UZJ0_9HELO</name>
<reference evidence="1 2" key="1">
    <citation type="submission" date="2018-05" db="EMBL/GenBank/DDBJ databases">
        <title>Whole genome sequencing for identification of molecular markers to develop diagnostic detection tools for the regulated plant pathogen Lachnellula willkommii.</title>
        <authorList>
            <person name="Giroux E."/>
            <person name="Bilodeau G."/>
        </authorList>
    </citation>
    <scope>NUCLEOTIDE SEQUENCE [LARGE SCALE GENOMIC DNA]</scope>
    <source>
        <strain evidence="1 2">CBS 625.97</strain>
    </source>
</reference>
<organism evidence="1 2">
    <name type="scientific">Lachnellula cervina</name>
    <dbReference type="NCBI Taxonomy" id="1316786"/>
    <lineage>
        <taxon>Eukaryota</taxon>
        <taxon>Fungi</taxon>
        <taxon>Dikarya</taxon>
        <taxon>Ascomycota</taxon>
        <taxon>Pezizomycotina</taxon>
        <taxon>Leotiomycetes</taxon>
        <taxon>Helotiales</taxon>
        <taxon>Lachnaceae</taxon>
        <taxon>Lachnellula</taxon>
    </lineage>
</organism>
<dbReference type="AlphaFoldDB" id="A0A7D8UZJ0"/>
<comment type="caution">
    <text evidence="1">The sequence shown here is derived from an EMBL/GenBank/DDBJ whole genome shotgun (WGS) entry which is preliminary data.</text>
</comment>
<dbReference type="EMBL" id="QGMG01000273">
    <property type="protein sequence ID" value="TVY55112.1"/>
    <property type="molecule type" value="Genomic_DNA"/>
</dbReference>
<keyword evidence="2" id="KW-1185">Reference proteome</keyword>
<gene>
    <name evidence="1" type="ORF">LCER1_G004844</name>
</gene>